<evidence type="ECO:0000256" key="1">
    <source>
        <dbReference type="SAM" id="Phobius"/>
    </source>
</evidence>
<dbReference type="AlphaFoldDB" id="A0A3A0VM94"/>
<sequence length="66" mass="8118">MKDIFTFRLNSYLYPFVMWIFVLYLILISAYTTRFIIQLKILNNIESYYDRQLNSFDKKGDTFENK</sequence>
<dbReference type="EMBL" id="QYJN01000004">
    <property type="protein sequence ID" value="RIP34241.1"/>
    <property type="molecule type" value="Genomic_DNA"/>
</dbReference>
<accession>A0A3A0VM94</accession>
<evidence type="ECO:0000313" key="3">
    <source>
        <dbReference type="Proteomes" id="UP000265541"/>
    </source>
</evidence>
<dbReference type="RefSeq" id="WP_119485634.1">
    <property type="nucleotide sequence ID" value="NZ_QYJN01000004.1"/>
</dbReference>
<comment type="caution">
    <text evidence="2">The sequence shown here is derived from an EMBL/GenBank/DDBJ whole genome shotgun (WGS) entry which is preliminary data.</text>
</comment>
<feature type="transmembrane region" description="Helical" evidence="1">
    <location>
        <begin position="12"/>
        <end position="31"/>
    </location>
</feature>
<keyword evidence="1" id="KW-0472">Membrane</keyword>
<proteinExistence type="predicted"/>
<protein>
    <submittedName>
        <fullName evidence="2">Uncharacterized protein</fullName>
    </submittedName>
</protein>
<dbReference type="Proteomes" id="UP000265541">
    <property type="component" value="Unassembled WGS sequence"/>
</dbReference>
<dbReference type="OrthoDB" id="2410339at2"/>
<reference evidence="2 3" key="1">
    <citation type="journal article" date="2016" name="Front. Microbiol.">
        <title>Comprehensive Phylogenetic Analysis of Bovine Non-aureus Staphylococci Species Based on Whole-Genome Sequencing.</title>
        <authorList>
            <person name="Naushad S."/>
            <person name="Barkema H.W."/>
            <person name="Luby C."/>
            <person name="Condas L.A."/>
            <person name="Nobrega D.B."/>
            <person name="Carson D.A."/>
            <person name="De Buck J."/>
        </authorList>
    </citation>
    <scope>NUCLEOTIDE SEQUENCE [LARGE SCALE GENOMIC DNA]</scope>
    <source>
        <strain evidence="2 3">SNUC 4781</strain>
    </source>
</reference>
<gene>
    <name evidence="2" type="ORF">BUZ14_09340</name>
</gene>
<keyword evidence="1" id="KW-0812">Transmembrane</keyword>
<evidence type="ECO:0000313" key="2">
    <source>
        <dbReference type="EMBL" id="RIP34241.1"/>
    </source>
</evidence>
<organism evidence="2 3">
    <name type="scientific">Staphylococcus gallinarum</name>
    <dbReference type="NCBI Taxonomy" id="1293"/>
    <lineage>
        <taxon>Bacteria</taxon>
        <taxon>Bacillati</taxon>
        <taxon>Bacillota</taxon>
        <taxon>Bacilli</taxon>
        <taxon>Bacillales</taxon>
        <taxon>Staphylococcaceae</taxon>
        <taxon>Staphylococcus</taxon>
    </lineage>
</organism>
<keyword evidence="1" id="KW-1133">Transmembrane helix</keyword>
<name>A0A3A0VM94_STAGA</name>